<dbReference type="AlphaFoldDB" id="A0A285MS68"/>
<protein>
    <submittedName>
        <fullName evidence="4">NAD(P)-dependent dehydrogenase, short-chain alcohol dehydrogenase family</fullName>
    </submittedName>
</protein>
<organism evidence="4 5">
    <name type="scientific">Flagellimonas pacifica</name>
    <dbReference type="NCBI Taxonomy" id="1247520"/>
    <lineage>
        <taxon>Bacteria</taxon>
        <taxon>Pseudomonadati</taxon>
        <taxon>Bacteroidota</taxon>
        <taxon>Flavobacteriia</taxon>
        <taxon>Flavobacteriales</taxon>
        <taxon>Flavobacteriaceae</taxon>
        <taxon>Flagellimonas</taxon>
    </lineage>
</organism>
<dbReference type="Proteomes" id="UP000219048">
    <property type="component" value="Unassembled WGS sequence"/>
</dbReference>
<evidence type="ECO:0000256" key="1">
    <source>
        <dbReference type="ARBA" id="ARBA00006484"/>
    </source>
</evidence>
<evidence type="ECO:0000256" key="2">
    <source>
        <dbReference type="ARBA" id="ARBA00023002"/>
    </source>
</evidence>
<dbReference type="InterPro" id="IPR036291">
    <property type="entry name" value="NAD(P)-bd_dom_sf"/>
</dbReference>
<dbReference type="PROSITE" id="PS00061">
    <property type="entry name" value="ADH_SHORT"/>
    <property type="match status" value="1"/>
</dbReference>
<dbReference type="InterPro" id="IPR002347">
    <property type="entry name" value="SDR_fam"/>
</dbReference>
<dbReference type="PRINTS" id="PR00080">
    <property type="entry name" value="SDRFAMILY"/>
</dbReference>
<keyword evidence="3" id="KW-0812">Transmembrane</keyword>
<proteinExistence type="inferred from homology"/>
<dbReference type="OrthoDB" id="9803333at2"/>
<evidence type="ECO:0000313" key="4">
    <source>
        <dbReference type="EMBL" id="SNZ00049.1"/>
    </source>
</evidence>
<dbReference type="PRINTS" id="PR00081">
    <property type="entry name" value="GDHRDH"/>
</dbReference>
<gene>
    <name evidence="4" type="ORF">SAMN06265377_1866</name>
</gene>
<dbReference type="NCBIfam" id="NF006132">
    <property type="entry name" value="PRK08277.1"/>
    <property type="match status" value="1"/>
</dbReference>
<feature type="transmembrane region" description="Helical" evidence="3">
    <location>
        <begin position="12"/>
        <end position="39"/>
    </location>
</feature>
<dbReference type="Pfam" id="PF13561">
    <property type="entry name" value="adh_short_C2"/>
    <property type="match status" value="1"/>
</dbReference>
<accession>A0A285MS68</accession>
<reference evidence="5" key="1">
    <citation type="submission" date="2017-09" db="EMBL/GenBank/DDBJ databases">
        <authorList>
            <person name="Varghese N."/>
            <person name="Submissions S."/>
        </authorList>
    </citation>
    <scope>NUCLEOTIDE SEQUENCE [LARGE SCALE GENOMIC DNA]</scope>
    <source>
        <strain evidence="5">DSM 25885</strain>
    </source>
</reference>
<name>A0A285MS68_9FLAO</name>
<keyword evidence="3" id="KW-0472">Membrane</keyword>
<dbReference type="PANTHER" id="PTHR42760:SF115">
    <property type="entry name" value="3-OXOACYL-[ACYL-CARRIER-PROTEIN] REDUCTASE FABG"/>
    <property type="match status" value="1"/>
</dbReference>
<comment type="similarity">
    <text evidence="1">Belongs to the short-chain dehydrogenases/reductases (SDR) family.</text>
</comment>
<sequence>MTKQIFDLTNKVAIITGGTGVLGSAAALSLSTAGVKLALLTTKKSNGTKLESTISSNGGEVIVLEGNVQSQISMEEVKEIVLRKFGRVDILLNTAGGNMPGATIGPDQTIFDLNMDDFSKVTELNLNGTVIPSLVFGKVMADQGWGSIINYSSMAVPRVLTRVAGYSASKAAMENFTRWMAVEMATKFSNRIRVNAIAPGFFIGNQNRKLLLNADGTYTERGATIIKNTPMKRFGEPDELNGALHFLCSDASKFVTGAVIPIDGGFNIFSGV</sequence>
<dbReference type="SUPFAM" id="SSF51735">
    <property type="entry name" value="NAD(P)-binding Rossmann-fold domains"/>
    <property type="match status" value="1"/>
</dbReference>
<dbReference type="EMBL" id="OBEH01000002">
    <property type="protein sequence ID" value="SNZ00049.1"/>
    <property type="molecule type" value="Genomic_DNA"/>
</dbReference>
<evidence type="ECO:0000313" key="5">
    <source>
        <dbReference type="Proteomes" id="UP000219048"/>
    </source>
</evidence>
<dbReference type="GO" id="GO:0016616">
    <property type="term" value="F:oxidoreductase activity, acting on the CH-OH group of donors, NAD or NADP as acceptor"/>
    <property type="evidence" value="ECO:0007669"/>
    <property type="project" value="TreeGrafter"/>
</dbReference>
<dbReference type="PANTHER" id="PTHR42760">
    <property type="entry name" value="SHORT-CHAIN DEHYDROGENASES/REDUCTASES FAMILY MEMBER"/>
    <property type="match status" value="1"/>
</dbReference>
<dbReference type="FunFam" id="3.40.50.720:FF:000084">
    <property type="entry name" value="Short-chain dehydrogenase reductase"/>
    <property type="match status" value="1"/>
</dbReference>
<keyword evidence="2" id="KW-0560">Oxidoreductase</keyword>
<evidence type="ECO:0000256" key="3">
    <source>
        <dbReference type="SAM" id="Phobius"/>
    </source>
</evidence>
<dbReference type="RefSeq" id="WP_097045492.1">
    <property type="nucleotide sequence ID" value="NZ_OBEH01000002.1"/>
</dbReference>
<keyword evidence="3" id="KW-1133">Transmembrane helix</keyword>
<dbReference type="InterPro" id="IPR020904">
    <property type="entry name" value="Sc_DH/Rdtase_CS"/>
</dbReference>
<keyword evidence="5" id="KW-1185">Reference proteome</keyword>
<dbReference type="Gene3D" id="3.40.50.720">
    <property type="entry name" value="NAD(P)-binding Rossmann-like Domain"/>
    <property type="match status" value="1"/>
</dbReference>